<feature type="non-terminal residue" evidence="1">
    <location>
        <position position="141"/>
    </location>
</feature>
<name>A0AAN7GWS4_9PEZI</name>
<dbReference type="AlphaFoldDB" id="A0AAN7GWS4"/>
<feature type="non-terminal residue" evidence="1">
    <location>
        <position position="1"/>
    </location>
</feature>
<keyword evidence="2" id="KW-1185">Reference proteome</keyword>
<dbReference type="Proteomes" id="UP001301958">
    <property type="component" value="Unassembled WGS sequence"/>
</dbReference>
<sequence length="141" mass="16549">PQPPNPYPWTWRCHKCRSTYRLSATRRCLECGHTFCIKVISSNKSSKRGSSSRRQDTRTCSAEYDYTAWQAWGSFRRLPSSDTDAYATHFPQNDKNWYPVSRREAQITALEKEKSFVSGKYDCSLHCDYPSECRHSVYKSW</sequence>
<dbReference type="EMBL" id="MU865431">
    <property type="protein sequence ID" value="KAK4223309.1"/>
    <property type="molecule type" value="Genomic_DNA"/>
</dbReference>
<evidence type="ECO:0000313" key="2">
    <source>
        <dbReference type="Proteomes" id="UP001301958"/>
    </source>
</evidence>
<evidence type="ECO:0000313" key="1">
    <source>
        <dbReference type="EMBL" id="KAK4223309.1"/>
    </source>
</evidence>
<protein>
    <submittedName>
        <fullName evidence="1">Uncharacterized protein</fullName>
    </submittedName>
</protein>
<gene>
    <name evidence="1" type="ORF">QBC38DRAFT_335573</name>
</gene>
<organism evidence="1 2">
    <name type="scientific">Podospora fimiseda</name>
    <dbReference type="NCBI Taxonomy" id="252190"/>
    <lineage>
        <taxon>Eukaryota</taxon>
        <taxon>Fungi</taxon>
        <taxon>Dikarya</taxon>
        <taxon>Ascomycota</taxon>
        <taxon>Pezizomycotina</taxon>
        <taxon>Sordariomycetes</taxon>
        <taxon>Sordariomycetidae</taxon>
        <taxon>Sordariales</taxon>
        <taxon>Podosporaceae</taxon>
        <taxon>Podospora</taxon>
    </lineage>
</organism>
<reference evidence="1" key="1">
    <citation type="journal article" date="2023" name="Mol. Phylogenet. Evol.">
        <title>Genome-scale phylogeny and comparative genomics of the fungal order Sordariales.</title>
        <authorList>
            <person name="Hensen N."/>
            <person name="Bonometti L."/>
            <person name="Westerberg I."/>
            <person name="Brannstrom I.O."/>
            <person name="Guillou S."/>
            <person name="Cros-Aarteil S."/>
            <person name="Calhoun S."/>
            <person name="Haridas S."/>
            <person name="Kuo A."/>
            <person name="Mondo S."/>
            <person name="Pangilinan J."/>
            <person name="Riley R."/>
            <person name="LaButti K."/>
            <person name="Andreopoulos B."/>
            <person name="Lipzen A."/>
            <person name="Chen C."/>
            <person name="Yan M."/>
            <person name="Daum C."/>
            <person name="Ng V."/>
            <person name="Clum A."/>
            <person name="Steindorff A."/>
            <person name="Ohm R.A."/>
            <person name="Martin F."/>
            <person name="Silar P."/>
            <person name="Natvig D.O."/>
            <person name="Lalanne C."/>
            <person name="Gautier V."/>
            <person name="Ament-Velasquez S.L."/>
            <person name="Kruys A."/>
            <person name="Hutchinson M.I."/>
            <person name="Powell A.J."/>
            <person name="Barry K."/>
            <person name="Miller A.N."/>
            <person name="Grigoriev I.V."/>
            <person name="Debuchy R."/>
            <person name="Gladieux P."/>
            <person name="Hiltunen Thoren M."/>
            <person name="Johannesson H."/>
        </authorList>
    </citation>
    <scope>NUCLEOTIDE SEQUENCE</scope>
    <source>
        <strain evidence="1">CBS 990.96</strain>
    </source>
</reference>
<reference evidence="1" key="2">
    <citation type="submission" date="2023-05" db="EMBL/GenBank/DDBJ databases">
        <authorList>
            <consortium name="Lawrence Berkeley National Laboratory"/>
            <person name="Steindorff A."/>
            <person name="Hensen N."/>
            <person name="Bonometti L."/>
            <person name="Westerberg I."/>
            <person name="Brannstrom I.O."/>
            <person name="Guillou S."/>
            <person name="Cros-Aarteil S."/>
            <person name="Calhoun S."/>
            <person name="Haridas S."/>
            <person name="Kuo A."/>
            <person name="Mondo S."/>
            <person name="Pangilinan J."/>
            <person name="Riley R."/>
            <person name="Labutti K."/>
            <person name="Andreopoulos B."/>
            <person name="Lipzen A."/>
            <person name="Chen C."/>
            <person name="Yanf M."/>
            <person name="Daum C."/>
            <person name="Ng V."/>
            <person name="Clum A."/>
            <person name="Ohm R."/>
            <person name="Martin F."/>
            <person name="Silar P."/>
            <person name="Natvig D."/>
            <person name="Lalanne C."/>
            <person name="Gautier V."/>
            <person name="Ament-Velasquez S.L."/>
            <person name="Kruys A."/>
            <person name="Hutchinson M.I."/>
            <person name="Powell A.J."/>
            <person name="Barry K."/>
            <person name="Miller A.N."/>
            <person name="Grigoriev I.V."/>
            <person name="Debuchy R."/>
            <person name="Gladieux P."/>
            <person name="Thoren M.H."/>
            <person name="Johannesson H."/>
        </authorList>
    </citation>
    <scope>NUCLEOTIDE SEQUENCE</scope>
    <source>
        <strain evidence="1">CBS 990.96</strain>
    </source>
</reference>
<proteinExistence type="predicted"/>
<accession>A0AAN7GWS4</accession>
<comment type="caution">
    <text evidence="1">The sequence shown here is derived from an EMBL/GenBank/DDBJ whole genome shotgun (WGS) entry which is preliminary data.</text>
</comment>